<evidence type="ECO:0000256" key="10">
    <source>
        <dbReference type="SAM" id="MobiDB-lite"/>
    </source>
</evidence>
<dbReference type="Pfam" id="PF02852">
    <property type="entry name" value="Pyr_redox_dim"/>
    <property type="match status" value="1"/>
</dbReference>
<evidence type="ECO:0000313" key="13">
    <source>
        <dbReference type="Proteomes" id="UP001189429"/>
    </source>
</evidence>
<dbReference type="PANTHER" id="PTHR42737">
    <property type="entry name" value="GLUTATHIONE REDUCTASE"/>
    <property type="match status" value="1"/>
</dbReference>
<dbReference type="InterPro" id="IPR006338">
    <property type="entry name" value="Thioredoxin/glutathione_Rdtase"/>
</dbReference>
<protein>
    <recommendedName>
        <fullName evidence="11">Thioredoxin domain-containing protein</fullName>
    </recommendedName>
</protein>
<accession>A0ABN9Q1G2</accession>
<dbReference type="InterPro" id="IPR004099">
    <property type="entry name" value="Pyr_nucl-diS_OxRdtase_dimer"/>
</dbReference>
<dbReference type="InterPro" id="IPR036188">
    <property type="entry name" value="FAD/NAD-bd_sf"/>
</dbReference>
<dbReference type="InterPro" id="IPR012999">
    <property type="entry name" value="Pyr_OxRdtase_I_AS"/>
</dbReference>
<dbReference type="SUPFAM" id="SSF52833">
    <property type="entry name" value="Thioredoxin-like"/>
    <property type="match status" value="1"/>
</dbReference>
<dbReference type="InterPro" id="IPR023753">
    <property type="entry name" value="FAD/NAD-binding_dom"/>
</dbReference>
<proteinExistence type="inferred from homology"/>
<evidence type="ECO:0000256" key="9">
    <source>
        <dbReference type="RuleBase" id="RU003691"/>
    </source>
</evidence>
<evidence type="ECO:0000259" key="11">
    <source>
        <dbReference type="PROSITE" id="PS51352"/>
    </source>
</evidence>
<evidence type="ECO:0000256" key="2">
    <source>
        <dbReference type="ARBA" id="ARBA00007532"/>
    </source>
</evidence>
<dbReference type="EMBL" id="CAUYUJ010001625">
    <property type="protein sequence ID" value="CAK0796791.1"/>
    <property type="molecule type" value="Genomic_DNA"/>
</dbReference>
<dbReference type="Pfam" id="PF00085">
    <property type="entry name" value="Thioredoxin"/>
    <property type="match status" value="1"/>
</dbReference>
<dbReference type="InterPro" id="IPR036249">
    <property type="entry name" value="Thioredoxin-like_sf"/>
</dbReference>
<dbReference type="SUPFAM" id="SSF55424">
    <property type="entry name" value="FAD/NAD-linked reductases, dimerisation (C-terminal) domain"/>
    <property type="match status" value="1"/>
</dbReference>
<name>A0ABN9Q1G2_9DINO</name>
<dbReference type="InterPro" id="IPR016156">
    <property type="entry name" value="FAD/NAD-linked_Rdtase_dimer_sf"/>
</dbReference>
<keyword evidence="4 9" id="KW-0274">FAD</keyword>
<dbReference type="Proteomes" id="UP001189429">
    <property type="component" value="Unassembled WGS sequence"/>
</dbReference>
<dbReference type="Gene3D" id="3.30.390.30">
    <property type="match status" value="1"/>
</dbReference>
<sequence length="700" mass="73848">MCIGPLCVRWPRRPSEGAPEPALAAGAPGPDGEAGAGPIVEVTSEEQFERMVRDAGDRGVVIDFNASWCEPCKRILPSLRRWAAGPHAEHLYLGVDGNVLEGVASAYGVDGFPTFLFLKRGEEVVPRLVGVEAHGGEEALESRLQALKTAPAPLEAASARLAPEVPQRTAYDAIIIGGGSGGMAAARQAAQLGGEVAILDFVKPSTQGTSWSLGGTCVNVGCVPKKLMHYAALCREQLADATALGWDTAGRAPSLDWKALVQRVQDHVKKLNVSYRRGLDAAGLRRLRGGETLRLSEGSVTYYNALARFVGPNEVAFRTARGAEGTLTAPAIVVATGGRPRVPREVPGALQHAITSDDVFSLPGPPGKTLCVGGAYIALECAGFLTGLGFETAVAVRSRPLRAEAFDKQCVNKVVDLMARQGTRFLRAAVERVERRQDGRLDVHFAAAPEPAADAEAGAEPDTTRYSSVPPVETFDTVLYATGRSADTERLGLAAAGVVVGEDGKIPVDDGDATSVPHIYAIGDVVEGSPELTPTAVRSGELLMSRLFGASTARADFNLVPSTVFTPFEYGRVGMSEEQARRVHGSENIEVFLSEHDTLELGAVGRVGRDGRALEGNVLAKLVCHRGEGMRVLGVHFVGPAAGEVTQGFALALRLGATKRDFDELIGIHPTDAEAFAQLRVAKSSREEWKSVGGCGGGTC</sequence>
<evidence type="ECO:0000256" key="7">
    <source>
        <dbReference type="ARBA" id="ARBA00023157"/>
    </source>
</evidence>
<keyword evidence="6 9" id="KW-0560">Oxidoreductase</keyword>
<comment type="caution">
    <text evidence="12">The sequence shown here is derived from an EMBL/GenBank/DDBJ whole genome shotgun (WGS) entry which is preliminary data.</text>
</comment>
<evidence type="ECO:0000313" key="12">
    <source>
        <dbReference type="EMBL" id="CAK0796791.1"/>
    </source>
</evidence>
<dbReference type="PROSITE" id="PS00076">
    <property type="entry name" value="PYRIDINE_REDOX_1"/>
    <property type="match status" value="1"/>
</dbReference>
<feature type="domain" description="Thioredoxin" evidence="11">
    <location>
        <begin position="14"/>
        <end position="149"/>
    </location>
</feature>
<dbReference type="PRINTS" id="PR00368">
    <property type="entry name" value="FADPNR"/>
</dbReference>
<dbReference type="PRINTS" id="PR00411">
    <property type="entry name" value="PNDRDTASEI"/>
</dbReference>
<evidence type="ECO:0000256" key="5">
    <source>
        <dbReference type="ARBA" id="ARBA00022857"/>
    </source>
</evidence>
<keyword evidence="5" id="KW-0521">NADP</keyword>
<reference evidence="12" key="1">
    <citation type="submission" date="2023-10" db="EMBL/GenBank/DDBJ databases">
        <authorList>
            <person name="Chen Y."/>
            <person name="Shah S."/>
            <person name="Dougan E. K."/>
            <person name="Thang M."/>
            <person name="Chan C."/>
        </authorList>
    </citation>
    <scope>NUCLEOTIDE SEQUENCE [LARGE SCALE GENOMIC DNA]</scope>
</reference>
<evidence type="ECO:0000256" key="1">
    <source>
        <dbReference type="ARBA" id="ARBA00001974"/>
    </source>
</evidence>
<dbReference type="Gene3D" id="3.40.30.10">
    <property type="entry name" value="Glutaredoxin"/>
    <property type="match status" value="1"/>
</dbReference>
<evidence type="ECO:0000256" key="6">
    <source>
        <dbReference type="ARBA" id="ARBA00023002"/>
    </source>
</evidence>
<evidence type="ECO:0000256" key="8">
    <source>
        <dbReference type="ARBA" id="ARBA00023284"/>
    </source>
</evidence>
<comment type="similarity">
    <text evidence="2 9">Belongs to the class-I pyridine nucleotide-disulfide oxidoreductase family.</text>
</comment>
<keyword evidence="3 9" id="KW-0285">Flavoprotein</keyword>
<dbReference type="Gene3D" id="3.50.50.60">
    <property type="entry name" value="FAD/NAD(P)-binding domain"/>
    <property type="match status" value="3"/>
</dbReference>
<dbReference type="InterPro" id="IPR013766">
    <property type="entry name" value="Thioredoxin_domain"/>
</dbReference>
<dbReference type="SUPFAM" id="SSF51905">
    <property type="entry name" value="FAD/NAD(P)-binding domain"/>
    <property type="match status" value="1"/>
</dbReference>
<dbReference type="InterPro" id="IPR046952">
    <property type="entry name" value="GSHR/TRXR-like"/>
</dbReference>
<dbReference type="CDD" id="cd02947">
    <property type="entry name" value="TRX_family"/>
    <property type="match status" value="1"/>
</dbReference>
<keyword evidence="8 9" id="KW-0676">Redox-active center</keyword>
<organism evidence="12 13">
    <name type="scientific">Prorocentrum cordatum</name>
    <dbReference type="NCBI Taxonomy" id="2364126"/>
    <lineage>
        <taxon>Eukaryota</taxon>
        <taxon>Sar</taxon>
        <taxon>Alveolata</taxon>
        <taxon>Dinophyceae</taxon>
        <taxon>Prorocentrales</taxon>
        <taxon>Prorocentraceae</taxon>
        <taxon>Prorocentrum</taxon>
    </lineage>
</organism>
<keyword evidence="13" id="KW-1185">Reference proteome</keyword>
<feature type="region of interest" description="Disordered" evidence="10">
    <location>
        <begin position="18"/>
        <end position="37"/>
    </location>
</feature>
<dbReference type="PROSITE" id="PS51352">
    <property type="entry name" value="THIOREDOXIN_2"/>
    <property type="match status" value="1"/>
</dbReference>
<comment type="cofactor">
    <cofactor evidence="1">
        <name>FAD</name>
        <dbReference type="ChEBI" id="CHEBI:57692"/>
    </cofactor>
</comment>
<keyword evidence="7" id="KW-1015">Disulfide bond</keyword>
<evidence type="ECO:0000256" key="3">
    <source>
        <dbReference type="ARBA" id="ARBA00022630"/>
    </source>
</evidence>
<dbReference type="Pfam" id="PF07992">
    <property type="entry name" value="Pyr_redox_2"/>
    <property type="match status" value="1"/>
</dbReference>
<dbReference type="PANTHER" id="PTHR42737:SF7">
    <property type="entry name" value="THIOREDOXIN-DISULFIDE REDUCTASE"/>
    <property type="match status" value="1"/>
</dbReference>
<gene>
    <name evidence="12" type="ORF">PCOR1329_LOCUS6074</name>
</gene>
<evidence type="ECO:0000256" key="4">
    <source>
        <dbReference type="ARBA" id="ARBA00022827"/>
    </source>
</evidence>
<dbReference type="NCBIfam" id="TIGR01438">
    <property type="entry name" value="TGR"/>
    <property type="match status" value="1"/>
</dbReference>